<accession>A0A8D8N803</accession>
<sequence length="126" mass="14055">MRPEVAAVIQFVTRTKPLRFHTSRFPFIVSGSRLTPPQNVGARDTQLAPGILLQGARCQYLVLLPSSTNRFLLWLLPPNSGSCSVLLRIITYVDHLLLVIEDIRPDIPIHPQLIDPQAIQSLGKLP</sequence>
<evidence type="ECO:0000313" key="1">
    <source>
        <dbReference type="EMBL" id="CAG6555203.1"/>
    </source>
</evidence>
<name>A0A8D8N803_CULPI</name>
<organism evidence="1">
    <name type="scientific">Culex pipiens</name>
    <name type="common">House mosquito</name>
    <dbReference type="NCBI Taxonomy" id="7175"/>
    <lineage>
        <taxon>Eukaryota</taxon>
        <taxon>Metazoa</taxon>
        <taxon>Ecdysozoa</taxon>
        <taxon>Arthropoda</taxon>
        <taxon>Hexapoda</taxon>
        <taxon>Insecta</taxon>
        <taxon>Pterygota</taxon>
        <taxon>Neoptera</taxon>
        <taxon>Endopterygota</taxon>
        <taxon>Diptera</taxon>
        <taxon>Nematocera</taxon>
        <taxon>Culicoidea</taxon>
        <taxon>Culicidae</taxon>
        <taxon>Culicinae</taxon>
        <taxon>Culicini</taxon>
        <taxon>Culex</taxon>
        <taxon>Culex</taxon>
    </lineage>
</organism>
<dbReference type="AlphaFoldDB" id="A0A8D8N803"/>
<dbReference type="EMBL" id="HBUE01253355">
    <property type="protein sequence ID" value="CAG6555203.1"/>
    <property type="molecule type" value="Transcribed_RNA"/>
</dbReference>
<protein>
    <submittedName>
        <fullName evidence="1">(northern house mosquito) hypothetical protein</fullName>
    </submittedName>
</protein>
<proteinExistence type="predicted"/>
<reference evidence="1" key="1">
    <citation type="submission" date="2021-05" db="EMBL/GenBank/DDBJ databases">
        <authorList>
            <person name="Alioto T."/>
            <person name="Alioto T."/>
            <person name="Gomez Garrido J."/>
        </authorList>
    </citation>
    <scope>NUCLEOTIDE SEQUENCE</scope>
</reference>